<feature type="non-terminal residue" evidence="1">
    <location>
        <position position="40"/>
    </location>
</feature>
<dbReference type="Proteomes" id="UP000663873">
    <property type="component" value="Unassembled WGS sequence"/>
</dbReference>
<accession>A0A821F3X5</accession>
<sequence>MVVLDAEFCAESNGVIFKGGCRSKSGTLPENTAVSENPVE</sequence>
<evidence type="ECO:0000313" key="2">
    <source>
        <dbReference type="Proteomes" id="UP000663873"/>
    </source>
</evidence>
<gene>
    <name evidence="1" type="ORF">UJA718_LOCUS33304</name>
</gene>
<dbReference type="EMBL" id="CAJOBP010029204">
    <property type="protein sequence ID" value="CAF4643977.1"/>
    <property type="molecule type" value="Genomic_DNA"/>
</dbReference>
<reference evidence="1" key="1">
    <citation type="submission" date="2021-02" db="EMBL/GenBank/DDBJ databases">
        <authorList>
            <person name="Nowell W R."/>
        </authorList>
    </citation>
    <scope>NUCLEOTIDE SEQUENCE</scope>
</reference>
<dbReference type="AlphaFoldDB" id="A0A821F3X5"/>
<name>A0A821F3X5_9BILA</name>
<protein>
    <submittedName>
        <fullName evidence="1">Uncharacterized protein</fullName>
    </submittedName>
</protein>
<proteinExistence type="predicted"/>
<evidence type="ECO:0000313" key="1">
    <source>
        <dbReference type="EMBL" id="CAF4643977.1"/>
    </source>
</evidence>
<keyword evidence="2" id="KW-1185">Reference proteome</keyword>
<organism evidence="1 2">
    <name type="scientific">Rotaria socialis</name>
    <dbReference type="NCBI Taxonomy" id="392032"/>
    <lineage>
        <taxon>Eukaryota</taxon>
        <taxon>Metazoa</taxon>
        <taxon>Spiralia</taxon>
        <taxon>Gnathifera</taxon>
        <taxon>Rotifera</taxon>
        <taxon>Eurotatoria</taxon>
        <taxon>Bdelloidea</taxon>
        <taxon>Philodinida</taxon>
        <taxon>Philodinidae</taxon>
        <taxon>Rotaria</taxon>
    </lineage>
</organism>
<comment type="caution">
    <text evidence="1">The sequence shown here is derived from an EMBL/GenBank/DDBJ whole genome shotgun (WGS) entry which is preliminary data.</text>
</comment>